<keyword evidence="2" id="KW-1185">Reference proteome</keyword>
<name>A0A9W9RH30_9EURO</name>
<organism evidence="1 2">
    <name type="scientific">Penicillium concentricum</name>
    <dbReference type="NCBI Taxonomy" id="293559"/>
    <lineage>
        <taxon>Eukaryota</taxon>
        <taxon>Fungi</taxon>
        <taxon>Dikarya</taxon>
        <taxon>Ascomycota</taxon>
        <taxon>Pezizomycotina</taxon>
        <taxon>Eurotiomycetes</taxon>
        <taxon>Eurotiomycetidae</taxon>
        <taxon>Eurotiales</taxon>
        <taxon>Aspergillaceae</taxon>
        <taxon>Penicillium</taxon>
    </lineage>
</organism>
<protein>
    <submittedName>
        <fullName evidence="1">Uncharacterized protein</fullName>
    </submittedName>
</protein>
<evidence type="ECO:0000313" key="1">
    <source>
        <dbReference type="EMBL" id="KAJ5360080.1"/>
    </source>
</evidence>
<reference evidence="1" key="2">
    <citation type="journal article" date="2023" name="IMA Fungus">
        <title>Comparative genomic study of the Penicillium genus elucidates a diverse pangenome and 15 lateral gene transfer events.</title>
        <authorList>
            <person name="Petersen C."/>
            <person name="Sorensen T."/>
            <person name="Nielsen M.R."/>
            <person name="Sondergaard T.E."/>
            <person name="Sorensen J.L."/>
            <person name="Fitzpatrick D.A."/>
            <person name="Frisvad J.C."/>
            <person name="Nielsen K.L."/>
        </authorList>
    </citation>
    <scope>NUCLEOTIDE SEQUENCE</scope>
    <source>
        <strain evidence="1">IBT 3081</strain>
    </source>
</reference>
<evidence type="ECO:0000313" key="2">
    <source>
        <dbReference type="Proteomes" id="UP001147752"/>
    </source>
</evidence>
<dbReference type="EMBL" id="JAPZBT010000004">
    <property type="protein sequence ID" value="KAJ5360080.1"/>
    <property type="molecule type" value="Genomic_DNA"/>
</dbReference>
<accession>A0A9W9RH30</accession>
<dbReference type="RefSeq" id="XP_056575566.1">
    <property type="nucleotide sequence ID" value="XM_056726994.1"/>
</dbReference>
<reference evidence="1" key="1">
    <citation type="submission" date="2022-12" db="EMBL/GenBank/DDBJ databases">
        <authorList>
            <person name="Petersen C."/>
        </authorList>
    </citation>
    <scope>NUCLEOTIDE SEQUENCE</scope>
    <source>
        <strain evidence="1">IBT 3081</strain>
    </source>
</reference>
<dbReference type="Proteomes" id="UP001147752">
    <property type="component" value="Unassembled WGS sequence"/>
</dbReference>
<proteinExistence type="predicted"/>
<dbReference type="OrthoDB" id="4369569at2759"/>
<gene>
    <name evidence="1" type="ORF">N7517_009271</name>
</gene>
<sequence length="168" mass="19143">MTCYGQTSSIQTPRALGVHYQEVGSVRQVSQSRTCPFSRDYHANDIGKWDESPPSFLSLLDFFFPSLRSPFLKFSHTRGIRSLHILLKTAVFYSTLYDTREYPLMYVPFPVLSLYNAVAIGCGLDCCASRKCTDDCAQQTRYMALDRVQAAVYDAKPFDERNHGFEHS</sequence>
<comment type="caution">
    <text evidence="1">The sequence shown here is derived from an EMBL/GenBank/DDBJ whole genome shotgun (WGS) entry which is preliminary data.</text>
</comment>
<dbReference type="GeneID" id="81466177"/>
<dbReference type="AlphaFoldDB" id="A0A9W9RH30"/>